<dbReference type="RefSeq" id="XP_040660462.1">
    <property type="nucleotide sequence ID" value="XM_040799579.1"/>
</dbReference>
<gene>
    <name evidence="6" type="ORF">DCS_02251</name>
</gene>
<dbReference type="STRING" id="98403.A0A151GVL6"/>
<proteinExistence type="predicted"/>
<evidence type="ECO:0000256" key="4">
    <source>
        <dbReference type="SAM" id="MobiDB-lite"/>
    </source>
</evidence>
<dbReference type="GeneID" id="63714894"/>
<keyword evidence="2" id="KW-0378">Hydrolase</keyword>
<dbReference type="Gene3D" id="3.40.50.12650">
    <property type="match status" value="2"/>
</dbReference>
<evidence type="ECO:0000313" key="7">
    <source>
        <dbReference type="Proteomes" id="UP000076580"/>
    </source>
</evidence>
<evidence type="ECO:0000256" key="1">
    <source>
        <dbReference type="ARBA" id="ARBA00022722"/>
    </source>
</evidence>
<dbReference type="GO" id="GO:0035312">
    <property type="term" value="F:5'-3' DNA exonuclease activity"/>
    <property type="evidence" value="ECO:0007669"/>
    <property type="project" value="TreeGrafter"/>
</dbReference>
<keyword evidence="3" id="KW-0269">Exonuclease</keyword>
<evidence type="ECO:0000259" key="5">
    <source>
        <dbReference type="Pfam" id="PF12706"/>
    </source>
</evidence>
<dbReference type="InParanoid" id="A0A151GVL6"/>
<keyword evidence="1" id="KW-0540">Nuclease</keyword>
<dbReference type="Pfam" id="PF12706">
    <property type="entry name" value="Lactamase_B_2"/>
    <property type="match status" value="1"/>
</dbReference>
<comment type="caution">
    <text evidence="6">The sequence shown here is derived from an EMBL/GenBank/DDBJ whole genome shotgun (WGS) entry which is preliminary data.</text>
</comment>
<reference evidence="6 7" key="1">
    <citation type="journal article" date="2016" name="Sci. Rep.">
        <title>Insights into Adaptations to a Near-Obligate Nematode Endoparasitic Lifestyle from the Finished Genome of Drechmeria coniospora.</title>
        <authorList>
            <person name="Zhang L."/>
            <person name="Zhou Z."/>
            <person name="Guo Q."/>
            <person name="Fokkens L."/>
            <person name="Miskei M."/>
            <person name="Pocsi I."/>
            <person name="Zhang W."/>
            <person name="Chen M."/>
            <person name="Wang L."/>
            <person name="Sun Y."/>
            <person name="Donzelli B.G."/>
            <person name="Gibson D.M."/>
            <person name="Nelson D.R."/>
            <person name="Luo J.G."/>
            <person name="Rep M."/>
            <person name="Liu H."/>
            <person name="Yang S."/>
            <person name="Wang J."/>
            <person name="Krasnoff S.B."/>
            <person name="Xu Y."/>
            <person name="Molnar I."/>
            <person name="Lin M."/>
        </authorList>
    </citation>
    <scope>NUCLEOTIDE SEQUENCE [LARGE SCALE GENOMIC DNA]</scope>
    <source>
        <strain evidence="6 7">ARSEF 6962</strain>
    </source>
</reference>
<dbReference type="GO" id="GO:0003684">
    <property type="term" value="F:damaged DNA binding"/>
    <property type="evidence" value="ECO:0007669"/>
    <property type="project" value="TreeGrafter"/>
</dbReference>
<dbReference type="SUPFAM" id="SSF56281">
    <property type="entry name" value="Metallo-hydrolase/oxidoreductase"/>
    <property type="match status" value="1"/>
</dbReference>
<feature type="domain" description="Metallo-beta-lactamase" evidence="5">
    <location>
        <begin position="12"/>
        <end position="150"/>
    </location>
</feature>
<accession>A0A151GVL6</accession>
<evidence type="ECO:0000256" key="3">
    <source>
        <dbReference type="ARBA" id="ARBA00022839"/>
    </source>
</evidence>
<dbReference type="GO" id="GO:0006303">
    <property type="term" value="P:double-strand break repair via nonhomologous end joining"/>
    <property type="evidence" value="ECO:0007669"/>
    <property type="project" value="TreeGrafter"/>
</dbReference>
<dbReference type="Proteomes" id="UP000076580">
    <property type="component" value="Chromosome 01"/>
</dbReference>
<dbReference type="InterPro" id="IPR036866">
    <property type="entry name" value="RibonucZ/Hydroxyglut_hydro"/>
</dbReference>
<protein>
    <submittedName>
        <fullName evidence="6">Artemis protein</fullName>
    </submittedName>
</protein>
<dbReference type="Gene3D" id="3.60.15.10">
    <property type="entry name" value="Ribonuclease Z/Hydroxyacylglutathione hydrolase-like"/>
    <property type="match status" value="2"/>
</dbReference>
<dbReference type="GO" id="GO:0000723">
    <property type="term" value="P:telomere maintenance"/>
    <property type="evidence" value="ECO:0007669"/>
    <property type="project" value="TreeGrafter"/>
</dbReference>
<organism evidence="6 7">
    <name type="scientific">Drechmeria coniospora</name>
    <name type="common">Nematophagous fungus</name>
    <name type="synonym">Meria coniospora</name>
    <dbReference type="NCBI Taxonomy" id="98403"/>
    <lineage>
        <taxon>Eukaryota</taxon>
        <taxon>Fungi</taxon>
        <taxon>Dikarya</taxon>
        <taxon>Ascomycota</taxon>
        <taxon>Pezizomycotina</taxon>
        <taxon>Sordariomycetes</taxon>
        <taxon>Hypocreomycetidae</taxon>
        <taxon>Hypocreales</taxon>
        <taxon>Ophiocordycipitaceae</taxon>
        <taxon>Drechmeria</taxon>
    </lineage>
</organism>
<evidence type="ECO:0000313" key="6">
    <source>
        <dbReference type="EMBL" id="KYK61110.1"/>
    </source>
</evidence>
<dbReference type="GO" id="GO:0036297">
    <property type="term" value="P:interstrand cross-link repair"/>
    <property type="evidence" value="ECO:0007669"/>
    <property type="project" value="TreeGrafter"/>
</dbReference>
<feature type="region of interest" description="Disordered" evidence="4">
    <location>
        <begin position="583"/>
        <end position="602"/>
    </location>
</feature>
<feature type="compositionally biased region" description="Polar residues" evidence="4">
    <location>
        <begin position="591"/>
        <end position="602"/>
    </location>
</feature>
<dbReference type="InterPro" id="IPR001279">
    <property type="entry name" value="Metallo-B-lactamas"/>
</dbReference>
<dbReference type="AlphaFoldDB" id="A0A151GVL6"/>
<dbReference type="PANTHER" id="PTHR23240:SF8">
    <property type="entry name" value="PROTEIN ARTEMIS"/>
    <property type="match status" value="1"/>
</dbReference>
<evidence type="ECO:0000256" key="2">
    <source>
        <dbReference type="ARBA" id="ARBA00022801"/>
    </source>
</evidence>
<keyword evidence="7" id="KW-1185">Reference proteome</keyword>
<dbReference type="EMBL" id="LAYC01000001">
    <property type="protein sequence ID" value="KYK61110.1"/>
    <property type="molecule type" value="Genomic_DNA"/>
</dbReference>
<sequence length="648" mass="71964">MSTFSGLVAEFPDIRIDFFRHHPDVPPPLACFLSHVHSDHLSGLESLRSPFVYCSAATREILLRLERYPCRINYAQGILETRQQTYKHLAKVMKPLPLETPTVIELRPGHSIQATLFDANHCPGAVMFLIEGDGKAILYTGDVRSEPWFVNALARNPILIEYTSRLKTLDKIYLDTSFTDDVSFQTKSEGIAELLRKILRYPDDTIFYMQAWTYGYEDVWLALSRALKSPIHVDEYKLRVYGALRTRMAGQPLTELHLCTGAAALTGHMCGNTPLPGCLTSDVDVRLHSCEKGNMCSAAKHPAVVRIQPIVAHLPNGTNLVEAGVGGGGEDLEREAELVSQELLALLELYATIPFVEETSSNFNRITASNDVPEAYRKEVFNVLKVALSSGRTLSLNLDISKLEDHYSSGLPTVLQALSDLIPENSQCIKSECEAAHDLPRVIQFPYSRHSSYPELCHLIQVLRPMDIWPCTVDAKRWAAEGISIKTLFGQHCAGQIFQHDVELGALSTACTIPAVDPQHPESQHVDSASELESLLAPGLIMADTHSVQLVQLPAQLPGSTSNEHEPVSPPLKRKRINLAEGEGLEETTPDDSQQTQSSWASEISTRHYLTRRDAYLLTLDNVDDNDDWKPIALLSTDGHHNVAETEL</sequence>
<name>A0A151GVL6_DRECN</name>
<dbReference type="PANTHER" id="PTHR23240">
    <property type="entry name" value="DNA CROSS-LINK REPAIR PROTEIN PSO2/SNM1-RELATED"/>
    <property type="match status" value="1"/>
</dbReference>